<dbReference type="RefSeq" id="WP_344913149.1">
    <property type="nucleotide sequence ID" value="NZ_BAAAYO010000011.1"/>
</dbReference>
<dbReference type="PANTHER" id="PTHR43649:SF12">
    <property type="entry name" value="DIACETYLCHITOBIOSE BINDING PROTEIN DASA"/>
    <property type="match status" value="1"/>
</dbReference>
<dbReference type="Pfam" id="PF01547">
    <property type="entry name" value="SBP_bac_1"/>
    <property type="match status" value="1"/>
</dbReference>
<proteinExistence type="predicted"/>
<dbReference type="Gene3D" id="3.40.190.10">
    <property type="entry name" value="Periplasmic binding protein-like II"/>
    <property type="match status" value="1"/>
</dbReference>
<protein>
    <submittedName>
        <fullName evidence="1">ABC transporter substrate-binding protein</fullName>
    </submittedName>
</protein>
<sequence>MSGMGKMRRTGLGLGIAVLLALAGWRGSLKEQATLPLPDNARKSLSIVYWSEKQFMDEYGASYKIHNPNVDIRVIPMMVFETGKAARAIENSVILEQKPDLIYSPSLVTEQVKAGKLLELTALMKQDQIELSQFSESALEALRQTGGGNLLSLSPTLQTAALYYNKTLFDRLQLPYPSDDMSWPSLLQLAKSAARTEDGKQLYGLDNNRSPRIWLSDYTTSIGAAAFSTDNREAKYTSPEFKAAFDEALDAFRSGAVYLPPETSEPTKTTTERLLRNKFIAGEAAMRIDTPGFINDLLNAATLGIPSFDWKIVTEPVDPKRPGQSSSVLVGDQFAIMSDSPNQRAAWEFLKFITGPDMAAQLAKTKPGVLSIRNEAIRSIEGRTLDPFYAHKPFQTMSSRFPQPLARSISQISDEEMLDILYGRSTVDAGLQSMQSRVQTAIHQYAMSDAK</sequence>
<dbReference type="Proteomes" id="UP001589619">
    <property type="component" value="Unassembled WGS sequence"/>
</dbReference>
<accession>A0ABV5W8D8</accession>
<dbReference type="EMBL" id="JBHMAG010000025">
    <property type="protein sequence ID" value="MFB9756665.1"/>
    <property type="molecule type" value="Genomic_DNA"/>
</dbReference>
<keyword evidence="2" id="KW-1185">Reference proteome</keyword>
<comment type="caution">
    <text evidence="1">The sequence shown here is derived from an EMBL/GenBank/DDBJ whole genome shotgun (WGS) entry which is preliminary data.</text>
</comment>
<name>A0ABV5W8D8_9BACL</name>
<gene>
    <name evidence="1" type="ORF">ACFFNY_34245</name>
</gene>
<evidence type="ECO:0000313" key="1">
    <source>
        <dbReference type="EMBL" id="MFB9756665.1"/>
    </source>
</evidence>
<evidence type="ECO:0000313" key="2">
    <source>
        <dbReference type="Proteomes" id="UP001589619"/>
    </source>
</evidence>
<dbReference type="InterPro" id="IPR050490">
    <property type="entry name" value="Bact_solute-bd_prot1"/>
</dbReference>
<dbReference type="InterPro" id="IPR006059">
    <property type="entry name" value="SBP"/>
</dbReference>
<dbReference type="PANTHER" id="PTHR43649">
    <property type="entry name" value="ARABINOSE-BINDING PROTEIN-RELATED"/>
    <property type="match status" value="1"/>
</dbReference>
<reference evidence="1 2" key="1">
    <citation type="submission" date="2024-09" db="EMBL/GenBank/DDBJ databases">
        <authorList>
            <person name="Sun Q."/>
            <person name="Mori K."/>
        </authorList>
    </citation>
    <scope>NUCLEOTIDE SEQUENCE [LARGE SCALE GENOMIC DNA]</scope>
    <source>
        <strain evidence="1 2">JCM 12520</strain>
    </source>
</reference>
<dbReference type="SUPFAM" id="SSF53850">
    <property type="entry name" value="Periplasmic binding protein-like II"/>
    <property type="match status" value="1"/>
</dbReference>
<organism evidence="1 2">
    <name type="scientific">Paenibacillus hodogayensis</name>
    <dbReference type="NCBI Taxonomy" id="279208"/>
    <lineage>
        <taxon>Bacteria</taxon>
        <taxon>Bacillati</taxon>
        <taxon>Bacillota</taxon>
        <taxon>Bacilli</taxon>
        <taxon>Bacillales</taxon>
        <taxon>Paenibacillaceae</taxon>
        <taxon>Paenibacillus</taxon>
    </lineage>
</organism>